<dbReference type="PATRIC" id="fig|649747.3.peg.1532"/>
<dbReference type="Proteomes" id="UP000016511">
    <property type="component" value="Unassembled WGS sequence"/>
</dbReference>
<gene>
    <name evidence="1" type="ORF">HMPREF0083_01691</name>
</gene>
<protein>
    <submittedName>
        <fullName evidence="1">Uncharacterized protein</fullName>
    </submittedName>
</protein>
<evidence type="ECO:0000313" key="1">
    <source>
        <dbReference type="EMBL" id="ERI10247.1"/>
    </source>
</evidence>
<evidence type="ECO:0000313" key="2">
    <source>
        <dbReference type="Proteomes" id="UP000016511"/>
    </source>
</evidence>
<organism evidence="1 2">
    <name type="scientific">Aneurinibacillus aneurinilyticus ATCC 12856</name>
    <dbReference type="NCBI Taxonomy" id="649747"/>
    <lineage>
        <taxon>Bacteria</taxon>
        <taxon>Bacillati</taxon>
        <taxon>Bacillota</taxon>
        <taxon>Bacilli</taxon>
        <taxon>Bacillales</taxon>
        <taxon>Paenibacillaceae</taxon>
        <taxon>Aneurinibacillus group</taxon>
        <taxon>Aneurinibacillus</taxon>
    </lineage>
</organism>
<reference evidence="1 2" key="1">
    <citation type="submission" date="2013-08" db="EMBL/GenBank/DDBJ databases">
        <authorList>
            <person name="Weinstock G."/>
            <person name="Sodergren E."/>
            <person name="Wylie T."/>
            <person name="Fulton L."/>
            <person name="Fulton R."/>
            <person name="Fronick C."/>
            <person name="O'Laughlin M."/>
            <person name="Godfrey J."/>
            <person name="Miner T."/>
            <person name="Herter B."/>
            <person name="Appelbaum E."/>
            <person name="Cordes M."/>
            <person name="Lek S."/>
            <person name="Wollam A."/>
            <person name="Pepin K.H."/>
            <person name="Palsikar V.B."/>
            <person name="Mitreva M."/>
            <person name="Wilson R.K."/>
        </authorList>
    </citation>
    <scope>NUCLEOTIDE SEQUENCE [LARGE SCALE GENOMIC DNA]</scope>
    <source>
        <strain evidence="1 2">ATCC 12856</strain>
    </source>
</reference>
<dbReference type="EMBL" id="AWSJ01000112">
    <property type="protein sequence ID" value="ERI10247.1"/>
    <property type="molecule type" value="Genomic_DNA"/>
</dbReference>
<comment type="caution">
    <text evidence="1">The sequence shown here is derived from an EMBL/GenBank/DDBJ whole genome shotgun (WGS) entry which is preliminary data.</text>
</comment>
<accession>U1YDT0</accession>
<dbReference type="GeneID" id="92842128"/>
<name>U1YDT0_ANEAE</name>
<dbReference type="AlphaFoldDB" id="U1YDT0"/>
<proteinExistence type="predicted"/>
<dbReference type="HOGENOM" id="CLU_2969255_0_0_9"/>
<dbReference type="RefSeq" id="WP_021619911.1">
    <property type="nucleotide sequence ID" value="NZ_KE952708.1"/>
</dbReference>
<keyword evidence="2" id="KW-1185">Reference proteome</keyword>
<dbReference type="STRING" id="649747.HMPREF0083_01691"/>
<sequence>MKKMNNPIRSALLVQFYGHLVEAKKAGLDTHYDSLADDVAEEIIQELRLQYKPGAEIN</sequence>